<evidence type="ECO:0000313" key="3">
    <source>
        <dbReference type="Proteomes" id="UP000823775"/>
    </source>
</evidence>
<keyword evidence="3" id="KW-1185">Reference proteome</keyword>
<accession>A0ABS8Y9U5</accession>
<organism evidence="2 3">
    <name type="scientific">Datura stramonium</name>
    <name type="common">Jimsonweed</name>
    <name type="synonym">Common thornapple</name>
    <dbReference type="NCBI Taxonomy" id="4076"/>
    <lineage>
        <taxon>Eukaryota</taxon>
        <taxon>Viridiplantae</taxon>
        <taxon>Streptophyta</taxon>
        <taxon>Embryophyta</taxon>
        <taxon>Tracheophyta</taxon>
        <taxon>Spermatophyta</taxon>
        <taxon>Magnoliopsida</taxon>
        <taxon>eudicotyledons</taxon>
        <taxon>Gunneridae</taxon>
        <taxon>Pentapetalae</taxon>
        <taxon>asterids</taxon>
        <taxon>lamiids</taxon>
        <taxon>Solanales</taxon>
        <taxon>Solanaceae</taxon>
        <taxon>Solanoideae</taxon>
        <taxon>Datureae</taxon>
        <taxon>Datura</taxon>
    </lineage>
</organism>
<feature type="non-terminal residue" evidence="2">
    <location>
        <position position="1"/>
    </location>
</feature>
<evidence type="ECO:0000256" key="1">
    <source>
        <dbReference type="SAM" id="MobiDB-lite"/>
    </source>
</evidence>
<proteinExistence type="predicted"/>
<feature type="non-terminal residue" evidence="2">
    <location>
        <position position="118"/>
    </location>
</feature>
<protein>
    <submittedName>
        <fullName evidence="2">Uncharacterized protein</fullName>
    </submittedName>
</protein>
<comment type="caution">
    <text evidence="2">The sequence shown here is derived from an EMBL/GenBank/DDBJ whole genome shotgun (WGS) entry which is preliminary data.</text>
</comment>
<dbReference type="EMBL" id="JACEIK010070747">
    <property type="protein sequence ID" value="MCE5167271.1"/>
    <property type="molecule type" value="Genomic_DNA"/>
</dbReference>
<sequence>EDEGLVVVAIRGLVVRWGALVREEDGGGEGWLSPEKWGEGEEGEAAGDKGEDALEGWWVGCRRGGVSGGLAARGATGGCLWLLAGEREKGEEVGRSGGLVFGWDDWCCCSPAMAAGNN</sequence>
<feature type="region of interest" description="Disordered" evidence="1">
    <location>
        <begin position="26"/>
        <end position="49"/>
    </location>
</feature>
<dbReference type="Proteomes" id="UP000823775">
    <property type="component" value="Unassembled WGS sequence"/>
</dbReference>
<evidence type="ECO:0000313" key="2">
    <source>
        <dbReference type="EMBL" id="MCE5167271.1"/>
    </source>
</evidence>
<gene>
    <name evidence="2" type="ORF">HAX54_045551</name>
</gene>
<reference evidence="2 3" key="1">
    <citation type="journal article" date="2021" name="BMC Genomics">
        <title>Datura genome reveals duplications of psychoactive alkaloid biosynthetic genes and high mutation rate following tissue culture.</title>
        <authorList>
            <person name="Rajewski A."/>
            <person name="Carter-House D."/>
            <person name="Stajich J."/>
            <person name="Litt A."/>
        </authorList>
    </citation>
    <scope>NUCLEOTIDE SEQUENCE [LARGE SCALE GENOMIC DNA]</scope>
    <source>
        <strain evidence="2">AR-01</strain>
    </source>
</reference>
<name>A0ABS8Y9U5_DATST</name>